<dbReference type="OrthoDB" id="2608216at2759"/>
<accession>A0A9P9DAF6</accession>
<keyword evidence="2" id="KW-1185">Reference proteome</keyword>
<feature type="non-terminal residue" evidence="1">
    <location>
        <position position="1"/>
    </location>
</feature>
<sequence length="86" mass="9573">EEEEEEIEVKEAYDIDKSIDEVKIEENRAAEGISEPETSSSIQKAYSAFCIALLSQCITHKEYHSPLVCALVVLGVKGDNWKGAEQ</sequence>
<evidence type="ECO:0000313" key="2">
    <source>
        <dbReference type="Proteomes" id="UP000700596"/>
    </source>
</evidence>
<comment type="caution">
    <text evidence="1">The sequence shown here is derived from an EMBL/GenBank/DDBJ whole genome shotgun (WGS) entry which is preliminary data.</text>
</comment>
<proteinExistence type="predicted"/>
<name>A0A9P9DAF6_9PLEO</name>
<reference evidence="1" key="1">
    <citation type="journal article" date="2021" name="Nat. Commun.">
        <title>Genetic determinants of endophytism in the Arabidopsis root mycobiome.</title>
        <authorList>
            <person name="Mesny F."/>
            <person name="Miyauchi S."/>
            <person name="Thiergart T."/>
            <person name="Pickel B."/>
            <person name="Atanasova L."/>
            <person name="Karlsson M."/>
            <person name="Huettel B."/>
            <person name="Barry K.W."/>
            <person name="Haridas S."/>
            <person name="Chen C."/>
            <person name="Bauer D."/>
            <person name="Andreopoulos W."/>
            <person name="Pangilinan J."/>
            <person name="LaButti K."/>
            <person name="Riley R."/>
            <person name="Lipzen A."/>
            <person name="Clum A."/>
            <person name="Drula E."/>
            <person name="Henrissat B."/>
            <person name="Kohler A."/>
            <person name="Grigoriev I.V."/>
            <person name="Martin F.M."/>
            <person name="Hacquard S."/>
        </authorList>
    </citation>
    <scope>NUCLEOTIDE SEQUENCE</scope>
    <source>
        <strain evidence="1">MPI-CAGE-CH-0243</strain>
    </source>
</reference>
<feature type="non-terminal residue" evidence="1">
    <location>
        <position position="86"/>
    </location>
</feature>
<protein>
    <submittedName>
        <fullName evidence="1">Uncharacterized protein</fullName>
    </submittedName>
</protein>
<dbReference type="Proteomes" id="UP000700596">
    <property type="component" value="Unassembled WGS sequence"/>
</dbReference>
<organism evidence="1 2">
    <name type="scientific">Dendryphion nanum</name>
    <dbReference type="NCBI Taxonomy" id="256645"/>
    <lineage>
        <taxon>Eukaryota</taxon>
        <taxon>Fungi</taxon>
        <taxon>Dikarya</taxon>
        <taxon>Ascomycota</taxon>
        <taxon>Pezizomycotina</taxon>
        <taxon>Dothideomycetes</taxon>
        <taxon>Pleosporomycetidae</taxon>
        <taxon>Pleosporales</taxon>
        <taxon>Torulaceae</taxon>
        <taxon>Dendryphion</taxon>
    </lineage>
</organism>
<evidence type="ECO:0000313" key="1">
    <source>
        <dbReference type="EMBL" id="KAH7115256.1"/>
    </source>
</evidence>
<gene>
    <name evidence="1" type="ORF">B0J11DRAFT_413497</name>
</gene>
<dbReference type="EMBL" id="JAGMWT010000016">
    <property type="protein sequence ID" value="KAH7115256.1"/>
    <property type="molecule type" value="Genomic_DNA"/>
</dbReference>
<dbReference type="AlphaFoldDB" id="A0A9P9DAF6"/>